<feature type="domain" description="Kazal-like" evidence="16">
    <location>
        <begin position="614"/>
        <end position="661"/>
    </location>
</feature>
<dbReference type="InterPro" id="IPR000742">
    <property type="entry name" value="EGF"/>
</dbReference>
<feature type="disulfide bond" evidence="9">
    <location>
        <begin position="868"/>
        <end position="877"/>
    </location>
</feature>
<evidence type="ECO:0000256" key="10">
    <source>
        <dbReference type="SAM" id="MobiDB-lite"/>
    </source>
</evidence>
<keyword evidence="2" id="KW-0677">Repeat</keyword>
<evidence type="ECO:0000256" key="6">
    <source>
        <dbReference type="ARBA" id="ARBA00023180"/>
    </source>
</evidence>
<feature type="domain" description="Kazal-like" evidence="16">
    <location>
        <begin position="184"/>
        <end position="231"/>
    </location>
</feature>
<dbReference type="CDD" id="cd00054">
    <property type="entry name" value="EGF_CA"/>
    <property type="match status" value="1"/>
</dbReference>
<evidence type="ECO:0000259" key="15">
    <source>
        <dbReference type="PROSITE" id="PS51121"/>
    </source>
</evidence>
<evidence type="ECO:0000313" key="18">
    <source>
        <dbReference type="Proteomes" id="UP001152320"/>
    </source>
</evidence>
<dbReference type="PRINTS" id="PR00011">
    <property type="entry name" value="EGFLAMININ"/>
</dbReference>
<sequence>MKLGALTLMLALGLCIQTSFSMVVISRSTKTCDEEPFSKREEKASVIVTGYVDKIVREPKKPVYKCEIKVVRVFKGASTLYNSISPVMQDNKIMVGGFGDPKICSNAAHEGDTKILMMSVDGGGHLMLNSSLLTITYNSLEVVEAVVMDLPVITKPPVEKGACDRILCTFGAYCMEEDGKAKCVCPDSCAAVSAPVCGSDRVTYQSECHLKVASCEAKQLVTVLNQGECGSVTAIKTRRVDPCEEMKCATMYHEICVSNGASARCECPTVCTQEYQPICGSNGKDHPNECELHLASCHDKRNYTVVYEGMCDPCSEVEHEDGTVCRLDENRNPVLECTDVCTEEYSPVCGSDGVMYSNTCQMEHAGCVQNREIVEVPSEGCAEDGPCSQEPCEFGHCQLASDLEVMCVCPEGCEEIYQPVCANDGVTYNNLCEMERTACISQMALVVLTEGACAKDLDVCSEMKCDFGATCSDKSGMAECICDMECPEEMDPVCGSDKVTYGSPCEVKRAICLQQTEIEIVSMGECEGCEEDTCPFGSCQMTPDGPECICADFCAEIFSPVCGSDGVTYPNNCYLTRAACRMNMEINVVSEGNCDRCLDVNCTFGAYCSNGKCKCKGVCPFIWDPVCATNGVTYESECKMNLTMCRKKMQLEIDYYGECDGEEISGSGSGEEPHDEVTTHFDMTTVSKCDKTTCSFGGVCVMDGAGMKCSCNMSCPAMRYAVCGSDETTYGNECQLKEASCEQQAPIVIESHGTCEDVEQEPCDGETPLSDPDSGEEFNCTVETGGDECPSGSYCHIHHMGNFAVCCPEATTVPSIRCEDTEFGCCSDGETPAQGENLEGCEGEDMECDCNEIGAYSRQCDENGQCSCLPGVIGELCNSCSPGFWNFRGILEGNEGCQPCGCNRAGSRRDDCGQDFGQCVCKEGVTGLKCDKCPAGQKMGTIGCEEDAEAEPLTCAERTCEFGAECKDMNNTSICICPSDCPGAGEKVCGSDGQTYSNECQLKVIGCRMEKVLYVESTGPCQTTIPTPETPMPACEMSEFGCCPDGETEAMGENMEGCEDMTTPSGMDTTQEPGNITMNLMGCASSPCKRGGTCMDMDKEPGFTCHCPLGTGGPVCMDTVHFSTPSFSGDSYIAYERIKGFLSVTIMLEFQTDSSNGLLFYSGQEEDGSGDFISLALVDNRVELRFDVGSRNVVTVRSNVEIEKFRWYRVDASRMRRKGVISVEGERKVTNSSPSGSSGLHLGTSTYIGGVEAEALDRVYSRTGAMGGFMGCIRLLEVNNEPYNLKYPQDGDILYGANIGDCGQDPCDNHKCRNNATCVPENSQKYTCECVGGFMGPECGDVVEDQCEGNMCHFGSTCVPEPEGSYRCDCSPGVVGDRCELRKFSSIILVINAAPHSFLELPGMKMGAQHSIEVEFLSEEENGMIFYQGQKTDGNGDFVSLNLVDGFLEYRYDLGSGPAELRSLEKVNLNEWLTVIVERDGRDGSLEIKGFELIEGTSKDMYTNETELEEEGDMSQLNLNQNLFVGGVSDFSQLSRKAAITDGLVGAVRRVVINGEEYINLMEDALYQVNINEYIPGPCKAHPCLPGLLCDVEDGSCVCPEDLILVGDRCISGDMTTGMAITTVPTEKHTETMTHVRMVSTMTMMKEDKDVVTDEGMITKVMEEEETEPMGPLMMSSPPSHRLTDKMKMETVTEKMGDMATIMDEEITEGLDTTTMKAARMTSAMHMVSPEVQEQDRTSPGMMTPKGMVSKSMTPKMMDGTEGLTDGMDMMSTMGGEMGTEEMMGPSKLMTTLMKMTPEMEKLDTDTMTEMMDTSSMKNMEGTSMVSEKSKDTSSPSQGHMTPSEAAGMVTPTMGKTMPPKAAMSTVTGSFPPPPPMTTTAPPRMGGSTTMPPKVTTEGSAISTTTEAINVNAPVSFTGTEQFTYNNLVTSKNRAQFNNAFKVSIRTDQEQGLIMWNGPVDFIGLAVVDGYVSFAYQLGSGTLQMKSTVYVADGVYHTIRATRYTRQGTLQVDSEDPVLAVSKPGASQLNTDGVLYIGGAPNVPADKLPEGFETNFIGCIGYLEIEEQPCNLYFDVIGVPPASFCSSHSGR</sequence>
<feature type="domain" description="Kazal-like" evidence="16">
    <location>
        <begin position="259"/>
        <end position="313"/>
    </location>
</feature>
<feature type="domain" description="Kazal-like" evidence="16">
    <location>
        <begin position="549"/>
        <end position="596"/>
    </location>
</feature>
<evidence type="ECO:0000313" key="17">
    <source>
        <dbReference type="EMBL" id="KAJ8021428.1"/>
    </source>
</evidence>
<dbReference type="PROSITE" id="PS51465">
    <property type="entry name" value="KAZAL_2"/>
    <property type="match status" value="9"/>
</dbReference>
<dbReference type="CDD" id="cd00104">
    <property type="entry name" value="KAZAL_FS"/>
    <property type="match status" value="9"/>
</dbReference>
<feature type="domain" description="EGF-like" evidence="13">
    <location>
        <begin position="1079"/>
        <end position="1117"/>
    </location>
</feature>
<feature type="domain" description="EGF-like" evidence="13">
    <location>
        <begin position="1303"/>
        <end position="1340"/>
    </location>
</feature>
<dbReference type="Pfam" id="PF07648">
    <property type="entry name" value="Kazal_2"/>
    <property type="match status" value="9"/>
</dbReference>
<dbReference type="InterPro" id="IPR004850">
    <property type="entry name" value="NtA_dom"/>
</dbReference>
<dbReference type="Gene3D" id="3.30.60.30">
    <property type="match status" value="9"/>
</dbReference>
<dbReference type="CDD" id="cd00055">
    <property type="entry name" value="EGF_Lam"/>
    <property type="match status" value="2"/>
</dbReference>
<dbReference type="PROSITE" id="PS01186">
    <property type="entry name" value="EGF_2"/>
    <property type="match status" value="1"/>
</dbReference>
<dbReference type="OrthoDB" id="88467at2759"/>
<feature type="domain" description="Kazal-like" evidence="16">
    <location>
        <begin position="481"/>
        <end position="528"/>
    </location>
</feature>
<feature type="domain" description="Laminin EGF-like" evidence="14">
    <location>
        <begin position="900"/>
        <end position="946"/>
    </location>
</feature>
<dbReference type="SMART" id="SM00280">
    <property type="entry name" value="KAZAL"/>
    <property type="match status" value="9"/>
</dbReference>
<evidence type="ECO:0000256" key="5">
    <source>
        <dbReference type="ARBA" id="ARBA00023157"/>
    </source>
</evidence>
<feature type="disulfide bond" evidence="9">
    <location>
        <begin position="902"/>
        <end position="919"/>
    </location>
</feature>
<dbReference type="SUPFAM" id="SSF100895">
    <property type="entry name" value="Kazal-type serine protease inhibitors"/>
    <property type="match status" value="9"/>
</dbReference>
<feature type="compositionally biased region" description="Polar residues" evidence="10">
    <location>
        <begin position="1820"/>
        <end position="1841"/>
    </location>
</feature>
<dbReference type="SMART" id="SM00282">
    <property type="entry name" value="LamG"/>
    <property type="match status" value="3"/>
</dbReference>
<feature type="domain" description="NtA" evidence="15">
    <location>
        <begin position="32"/>
        <end position="156"/>
    </location>
</feature>
<feature type="disulfide bond" evidence="7">
    <location>
        <begin position="1088"/>
        <end position="1105"/>
    </location>
</feature>
<evidence type="ECO:0000256" key="3">
    <source>
        <dbReference type="ARBA" id="ARBA00022782"/>
    </source>
</evidence>
<feature type="domain" description="EGF-like" evidence="13">
    <location>
        <begin position="1343"/>
        <end position="1380"/>
    </location>
</feature>
<dbReference type="InterPro" id="IPR009030">
    <property type="entry name" value="Growth_fac_rcpt_cys_sf"/>
</dbReference>
<dbReference type="SMART" id="SM00180">
    <property type="entry name" value="EGF_Lam"/>
    <property type="match status" value="2"/>
</dbReference>
<feature type="disulfide bond" evidence="7">
    <location>
        <begin position="1107"/>
        <end position="1116"/>
    </location>
</feature>
<evidence type="ECO:0000256" key="1">
    <source>
        <dbReference type="ARBA" id="ARBA00022690"/>
    </source>
</evidence>
<feature type="domain" description="Laminin G" evidence="12">
    <location>
        <begin position="1912"/>
        <end position="2085"/>
    </location>
</feature>
<name>A0A9Q0YEL4_HOLLE</name>
<comment type="caution">
    <text evidence="7">Lacks conserved residue(s) required for the propagation of feature annotation.</text>
</comment>
<feature type="domain" description="Kazal-like" evidence="16">
    <location>
        <begin position="703"/>
        <end position="757"/>
    </location>
</feature>
<dbReference type="InterPro" id="IPR002049">
    <property type="entry name" value="LE_dom"/>
</dbReference>
<feature type="disulfide bond" evidence="9">
    <location>
        <begin position="921"/>
        <end position="930"/>
    </location>
</feature>
<feature type="disulfide bond" evidence="8">
    <location>
        <begin position="32"/>
        <end position="104"/>
    </location>
</feature>
<keyword evidence="1" id="KW-0646">Protease inhibitor</keyword>
<evidence type="ECO:0000256" key="8">
    <source>
        <dbReference type="PROSITE-ProRule" id="PRU00443"/>
    </source>
</evidence>
<evidence type="ECO:0000256" key="7">
    <source>
        <dbReference type="PROSITE-ProRule" id="PRU00076"/>
    </source>
</evidence>
<feature type="disulfide bond" evidence="7">
    <location>
        <begin position="1370"/>
        <end position="1379"/>
    </location>
</feature>
<feature type="region of interest" description="Disordered" evidence="10">
    <location>
        <begin position="1728"/>
        <end position="1757"/>
    </location>
</feature>
<dbReference type="PROSITE" id="PS50025">
    <property type="entry name" value="LAM_G_DOMAIN"/>
    <property type="match status" value="3"/>
</dbReference>
<feature type="chain" id="PRO_5040219554" evidence="11">
    <location>
        <begin position="22"/>
        <end position="2091"/>
    </location>
</feature>
<dbReference type="SMART" id="SM00179">
    <property type="entry name" value="EGF_CA"/>
    <property type="match status" value="2"/>
</dbReference>
<proteinExistence type="predicted"/>
<dbReference type="PROSITE" id="PS01248">
    <property type="entry name" value="EGF_LAM_1"/>
    <property type="match status" value="1"/>
</dbReference>
<evidence type="ECO:0000256" key="4">
    <source>
        <dbReference type="ARBA" id="ARBA00022900"/>
    </source>
</evidence>
<keyword evidence="4" id="KW-0722">Serine protease inhibitor</keyword>
<reference evidence="17" key="1">
    <citation type="submission" date="2021-10" db="EMBL/GenBank/DDBJ databases">
        <title>Tropical sea cucumber genome reveals ecological adaptation and Cuvierian tubules defense mechanism.</title>
        <authorList>
            <person name="Chen T."/>
        </authorList>
    </citation>
    <scope>NUCLEOTIDE SEQUENCE</scope>
    <source>
        <strain evidence="17">Nanhai2018</strain>
        <tissue evidence="17">Muscle</tissue>
    </source>
</reference>
<dbReference type="Gene3D" id="2.10.25.10">
    <property type="entry name" value="Laminin"/>
    <property type="match status" value="5"/>
</dbReference>
<feature type="domain" description="Laminin EGF-like" evidence="14">
    <location>
        <begin position="848"/>
        <end position="899"/>
    </location>
</feature>
<dbReference type="InterPro" id="IPR008993">
    <property type="entry name" value="TIMP-like_OB-fold"/>
</dbReference>
<evidence type="ECO:0000259" key="16">
    <source>
        <dbReference type="PROSITE" id="PS51465"/>
    </source>
</evidence>
<dbReference type="InterPro" id="IPR036058">
    <property type="entry name" value="Kazal_dom_sf"/>
</dbReference>
<dbReference type="InterPro" id="IPR002350">
    <property type="entry name" value="Kazal_dom"/>
</dbReference>
<dbReference type="GO" id="GO:0043236">
    <property type="term" value="F:laminin binding"/>
    <property type="evidence" value="ECO:0007669"/>
    <property type="project" value="InterPro"/>
</dbReference>
<dbReference type="InterPro" id="IPR013320">
    <property type="entry name" value="ConA-like_dom_sf"/>
</dbReference>
<dbReference type="FunFam" id="3.30.60.30:FF:000024">
    <property type="entry name" value="Transmembrane agrin"/>
    <property type="match status" value="1"/>
</dbReference>
<dbReference type="Proteomes" id="UP001152320">
    <property type="component" value="Chromosome 21"/>
</dbReference>
<dbReference type="SUPFAM" id="SSF57196">
    <property type="entry name" value="EGF/Laminin"/>
    <property type="match status" value="1"/>
</dbReference>
<dbReference type="CDD" id="cd00110">
    <property type="entry name" value="LamG"/>
    <property type="match status" value="3"/>
</dbReference>
<dbReference type="PROSITE" id="PS50026">
    <property type="entry name" value="EGF_3"/>
    <property type="match status" value="3"/>
</dbReference>
<gene>
    <name evidence="17" type="ORF">HOLleu_38622</name>
</gene>
<keyword evidence="5 7" id="KW-1015">Disulfide bond</keyword>
<dbReference type="EMBL" id="JAIZAY010000021">
    <property type="protein sequence ID" value="KAJ8021428.1"/>
    <property type="molecule type" value="Genomic_DNA"/>
</dbReference>
<evidence type="ECO:0000256" key="2">
    <source>
        <dbReference type="ARBA" id="ARBA00022737"/>
    </source>
</evidence>
<feature type="domain" description="Kazal-like" evidence="16">
    <location>
        <begin position="331"/>
        <end position="389"/>
    </location>
</feature>
<accession>A0A9Q0YEL4</accession>
<keyword evidence="18" id="KW-1185">Reference proteome</keyword>
<dbReference type="Gene3D" id="2.40.50.120">
    <property type="match status" value="1"/>
</dbReference>
<dbReference type="SUPFAM" id="SSF49899">
    <property type="entry name" value="Concanavalin A-like lectins/glucanases"/>
    <property type="match status" value="3"/>
</dbReference>
<feature type="disulfide bond" evidence="7">
    <location>
        <begin position="1330"/>
        <end position="1339"/>
    </location>
</feature>
<dbReference type="GO" id="GO:0005886">
    <property type="term" value="C:plasma membrane"/>
    <property type="evidence" value="ECO:0007669"/>
    <property type="project" value="GOC"/>
</dbReference>
<dbReference type="PROSITE" id="PS00022">
    <property type="entry name" value="EGF_1"/>
    <property type="match status" value="3"/>
</dbReference>
<dbReference type="SUPFAM" id="SSF57184">
    <property type="entry name" value="Growth factor receptor domain"/>
    <property type="match status" value="1"/>
</dbReference>
<dbReference type="PANTHER" id="PTHR10913:SF45">
    <property type="entry name" value="FOLLISTATIN, ISOFORM A-RELATED"/>
    <property type="match status" value="1"/>
</dbReference>
<feature type="domain" description="Laminin G" evidence="12">
    <location>
        <begin position="1122"/>
        <end position="1302"/>
    </location>
</feature>
<dbReference type="GO" id="GO:0043113">
    <property type="term" value="P:receptor clustering"/>
    <property type="evidence" value="ECO:0007669"/>
    <property type="project" value="InterPro"/>
</dbReference>
<comment type="caution">
    <text evidence="17">The sequence shown here is derived from an EMBL/GenBank/DDBJ whole genome shotgun (WGS) entry which is preliminary data.</text>
</comment>
<dbReference type="GO" id="GO:0030154">
    <property type="term" value="P:cell differentiation"/>
    <property type="evidence" value="ECO:0007669"/>
    <property type="project" value="UniProtKB-KW"/>
</dbReference>
<dbReference type="InterPro" id="IPR003884">
    <property type="entry name" value="FacI_MAC"/>
</dbReference>
<feature type="disulfide bond" evidence="9">
    <location>
        <begin position="848"/>
        <end position="860"/>
    </location>
</feature>
<dbReference type="GO" id="GO:0005509">
    <property type="term" value="F:calcium ion binding"/>
    <property type="evidence" value="ECO:0007669"/>
    <property type="project" value="InterPro"/>
</dbReference>
<evidence type="ECO:0000256" key="9">
    <source>
        <dbReference type="PROSITE-ProRule" id="PRU00460"/>
    </source>
</evidence>
<feature type="disulfide bond" evidence="9">
    <location>
        <begin position="900"/>
        <end position="912"/>
    </location>
</feature>
<dbReference type="Pfam" id="PF03146">
    <property type="entry name" value="NtA"/>
    <property type="match status" value="1"/>
</dbReference>
<evidence type="ECO:0000259" key="12">
    <source>
        <dbReference type="PROSITE" id="PS50025"/>
    </source>
</evidence>
<dbReference type="Pfam" id="PF00053">
    <property type="entry name" value="EGF_laminin"/>
    <property type="match status" value="2"/>
</dbReference>
<dbReference type="InterPro" id="IPR003645">
    <property type="entry name" value="Fol_N"/>
</dbReference>
<feature type="domain" description="Kazal-like" evidence="16">
    <location>
        <begin position="969"/>
        <end position="1023"/>
    </location>
</feature>
<organism evidence="17 18">
    <name type="scientific">Holothuria leucospilota</name>
    <name type="common">Black long sea cucumber</name>
    <name type="synonym">Mertensiothuria leucospilota</name>
    <dbReference type="NCBI Taxonomy" id="206669"/>
    <lineage>
        <taxon>Eukaryota</taxon>
        <taxon>Metazoa</taxon>
        <taxon>Echinodermata</taxon>
        <taxon>Eleutherozoa</taxon>
        <taxon>Echinozoa</taxon>
        <taxon>Holothuroidea</taxon>
        <taxon>Aspidochirotacea</taxon>
        <taxon>Aspidochirotida</taxon>
        <taxon>Holothuriidae</taxon>
        <taxon>Holothuria</taxon>
    </lineage>
</organism>
<dbReference type="Pfam" id="PF00054">
    <property type="entry name" value="Laminin_G_1"/>
    <property type="match status" value="3"/>
</dbReference>
<dbReference type="InterPro" id="IPR050653">
    <property type="entry name" value="Prot_Inhib_GrowthFact_Antg"/>
</dbReference>
<evidence type="ECO:0000259" key="14">
    <source>
        <dbReference type="PROSITE" id="PS50027"/>
    </source>
</evidence>
<feature type="signal peptide" evidence="11">
    <location>
        <begin position="1"/>
        <end position="21"/>
    </location>
</feature>
<keyword evidence="7" id="KW-0245">EGF-like domain</keyword>
<dbReference type="PANTHER" id="PTHR10913">
    <property type="entry name" value="FOLLISTATIN-RELATED"/>
    <property type="match status" value="1"/>
</dbReference>
<dbReference type="PROSITE" id="PS50027">
    <property type="entry name" value="EGF_LAM_2"/>
    <property type="match status" value="2"/>
</dbReference>
<dbReference type="SUPFAM" id="SSF50242">
    <property type="entry name" value="TIMP-like"/>
    <property type="match status" value="1"/>
</dbReference>
<protein>
    <submittedName>
        <fullName evidence="17">Agrin</fullName>
    </submittedName>
</protein>
<dbReference type="SMART" id="SM00057">
    <property type="entry name" value="FIMAC"/>
    <property type="match status" value="3"/>
</dbReference>
<dbReference type="Gene3D" id="2.60.120.200">
    <property type="match status" value="3"/>
</dbReference>
<dbReference type="InterPro" id="IPR001791">
    <property type="entry name" value="Laminin_G"/>
</dbReference>
<feature type="domain" description="Kazal-like" evidence="16">
    <location>
        <begin position="401"/>
        <end position="455"/>
    </location>
</feature>
<feature type="domain" description="Laminin G" evidence="12">
    <location>
        <begin position="1388"/>
        <end position="1579"/>
    </location>
</feature>
<evidence type="ECO:0000259" key="13">
    <source>
        <dbReference type="PROSITE" id="PS50026"/>
    </source>
</evidence>
<dbReference type="SMART" id="SM00181">
    <property type="entry name" value="EGF"/>
    <property type="match status" value="6"/>
</dbReference>
<dbReference type="InterPro" id="IPR001881">
    <property type="entry name" value="EGF-like_Ca-bd_dom"/>
</dbReference>
<feature type="region of interest" description="Disordered" evidence="10">
    <location>
        <begin position="1820"/>
        <end position="1888"/>
    </location>
</feature>
<dbReference type="GO" id="GO:0005576">
    <property type="term" value="C:extracellular region"/>
    <property type="evidence" value="ECO:0007669"/>
    <property type="project" value="TreeGrafter"/>
</dbReference>
<keyword evidence="6" id="KW-0325">Glycoprotein</keyword>
<dbReference type="SMART" id="SM00274">
    <property type="entry name" value="FOLN"/>
    <property type="match status" value="9"/>
</dbReference>
<keyword evidence="11" id="KW-0732">Signal</keyword>
<evidence type="ECO:0000256" key="11">
    <source>
        <dbReference type="SAM" id="SignalP"/>
    </source>
</evidence>
<keyword evidence="9" id="KW-0424">Laminin EGF-like domain</keyword>
<keyword evidence="3" id="KW-0221">Differentiation</keyword>
<dbReference type="PROSITE" id="PS51121">
    <property type="entry name" value="NTA"/>
    <property type="match status" value="1"/>
</dbReference>